<reference evidence="1" key="1">
    <citation type="journal article" date="2021" name="Proc. Natl. Acad. Sci. U.S.A.">
        <title>A Catalog of Tens of Thousands of Viruses from Human Metagenomes Reveals Hidden Associations with Chronic Diseases.</title>
        <authorList>
            <person name="Tisza M.J."/>
            <person name="Buck C.B."/>
        </authorList>
    </citation>
    <scope>NUCLEOTIDE SEQUENCE</scope>
    <source>
        <strain evidence="1">CtfW121</strain>
    </source>
</reference>
<evidence type="ECO:0000313" key="1">
    <source>
        <dbReference type="EMBL" id="DAD90888.1"/>
    </source>
</evidence>
<proteinExistence type="predicted"/>
<sequence>MDEYKIIMLADDDHLTLKLDSVSVVGTDDYNQLTNIPKINNVEVKGNKALADYDIESASEAKKKFENMNSEINTHVSNADIHVSRTDRLKWNSGTTYTVSEGNLIIGG</sequence>
<protein>
    <submittedName>
        <fullName evidence="1">Uncharacterized protein</fullName>
    </submittedName>
</protein>
<name>A0A8S5N9E5_9CAUD</name>
<accession>A0A8S5N9E5</accession>
<dbReference type="EMBL" id="BK015096">
    <property type="protein sequence ID" value="DAD90888.1"/>
    <property type="molecule type" value="Genomic_DNA"/>
</dbReference>
<organism evidence="1">
    <name type="scientific">Siphoviridae sp. ctfW121</name>
    <dbReference type="NCBI Taxonomy" id="2826413"/>
    <lineage>
        <taxon>Viruses</taxon>
        <taxon>Duplodnaviria</taxon>
        <taxon>Heunggongvirae</taxon>
        <taxon>Uroviricota</taxon>
        <taxon>Caudoviricetes</taxon>
    </lineage>
</organism>